<feature type="transmembrane region" description="Helical" evidence="1">
    <location>
        <begin position="83"/>
        <end position="104"/>
    </location>
</feature>
<proteinExistence type="predicted"/>
<keyword evidence="1" id="KW-0472">Membrane</keyword>
<evidence type="ECO:0008006" key="4">
    <source>
        <dbReference type="Google" id="ProtNLM"/>
    </source>
</evidence>
<keyword evidence="3" id="KW-1185">Reference proteome</keyword>
<reference evidence="3" key="1">
    <citation type="submission" date="2017-03" db="EMBL/GenBank/DDBJ databases">
        <title>Phytopthora megakarya and P. palmivora, two closely related causual agents of cacao black pod achieved similar genome size and gene model numbers by different mechanisms.</title>
        <authorList>
            <person name="Ali S."/>
            <person name="Shao J."/>
            <person name="Larry D.J."/>
            <person name="Kronmiller B."/>
            <person name="Shen D."/>
            <person name="Strem M.D."/>
            <person name="Melnick R.L."/>
            <person name="Guiltinan M.J."/>
            <person name="Tyler B.M."/>
            <person name="Meinhardt L.W."/>
            <person name="Bailey B.A."/>
        </authorList>
    </citation>
    <scope>NUCLEOTIDE SEQUENCE [LARGE SCALE GENOMIC DNA]</scope>
    <source>
        <strain evidence="3">zdho120</strain>
    </source>
</reference>
<dbReference type="Proteomes" id="UP000198211">
    <property type="component" value="Unassembled WGS sequence"/>
</dbReference>
<dbReference type="EMBL" id="NBNE01002666">
    <property type="protein sequence ID" value="OWZ09789.1"/>
    <property type="molecule type" value="Genomic_DNA"/>
</dbReference>
<gene>
    <name evidence="2" type="ORF">PHMEG_00017459</name>
</gene>
<evidence type="ECO:0000313" key="3">
    <source>
        <dbReference type="Proteomes" id="UP000198211"/>
    </source>
</evidence>
<feature type="transmembrane region" description="Helical" evidence="1">
    <location>
        <begin position="206"/>
        <end position="227"/>
    </location>
</feature>
<dbReference type="OrthoDB" id="117581at2759"/>
<name>A0A225VXV4_9STRA</name>
<feature type="transmembrane region" description="Helical" evidence="1">
    <location>
        <begin position="138"/>
        <end position="165"/>
    </location>
</feature>
<feature type="transmembrane region" description="Helical" evidence="1">
    <location>
        <begin position="111"/>
        <end position="132"/>
    </location>
</feature>
<evidence type="ECO:0000256" key="1">
    <source>
        <dbReference type="SAM" id="Phobius"/>
    </source>
</evidence>
<organism evidence="2 3">
    <name type="scientific">Phytophthora megakarya</name>
    <dbReference type="NCBI Taxonomy" id="4795"/>
    <lineage>
        <taxon>Eukaryota</taxon>
        <taxon>Sar</taxon>
        <taxon>Stramenopiles</taxon>
        <taxon>Oomycota</taxon>
        <taxon>Peronosporomycetes</taxon>
        <taxon>Peronosporales</taxon>
        <taxon>Peronosporaceae</taxon>
        <taxon>Phytophthora</taxon>
    </lineage>
</organism>
<comment type="caution">
    <text evidence="2">The sequence shown here is derived from an EMBL/GenBank/DDBJ whole genome shotgun (WGS) entry which is preliminary data.</text>
</comment>
<sequence>MTCSQPHEPTYATDGNLLEKLELSFERNSQSVCKSKLKCCHMKTVFKRVGVLFAFHMLNVLLAIIGIIAALLALAGLVMSLCWIMILLVVGVGAIPFWILLALIPERLTCLILLCYGLVVASYLALYVYSWFNIYTVLAPYALLLGGGFGLLFFYPSFFTILFLVKIDARLMNFVAPVIPFSSTAQNGLDPELCAKRFNLERKEDIWLLPMVIMAFRSWTIIFYFAVIKTIFGVSSAATIFFVVIQPVTSLFSGGSAPFFASSMTIHNDPVVYVGVIAIVCVAGVVGLVLVATLSVKVTSCTLSEWEVTQDATQGEIEIQAATQTTISPRAEFELAVA</sequence>
<feature type="transmembrane region" description="Helical" evidence="1">
    <location>
        <begin position="239"/>
        <end position="260"/>
    </location>
</feature>
<accession>A0A225VXV4</accession>
<feature type="transmembrane region" description="Helical" evidence="1">
    <location>
        <begin position="51"/>
        <end position="77"/>
    </location>
</feature>
<dbReference type="AlphaFoldDB" id="A0A225VXV4"/>
<keyword evidence="1" id="KW-0812">Transmembrane</keyword>
<evidence type="ECO:0000313" key="2">
    <source>
        <dbReference type="EMBL" id="OWZ09789.1"/>
    </source>
</evidence>
<protein>
    <recommendedName>
        <fullName evidence="4">Transmembrane protein</fullName>
    </recommendedName>
</protein>
<keyword evidence="1" id="KW-1133">Transmembrane helix</keyword>
<feature type="transmembrane region" description="Helical" evidence="1">
    <location>
        <begin position="272"/>
        <end position="294"/>
    </location>
</feature>